<protein>
    <recommendedName>
        <fullName evidence="2">Metallo-beta-lactamase domain-containing protein</fullName>
    </recommendedName>
</protein>
<dbReference type="InterPro" id="IPR042173">
    <property type="entry name" value="RNase_J_2"/>
</dbReference>
<dbReference type="SUPFAM" id="SSF56281">
    <property type="entry name" value="Metallo-hydrolase/oxidoreductase"/>
    <property type="match status" value="1"/>
</dbReference>
<dbReference type="InterPro" id="IPR036866">
    <property type="entry name" value="RibonucZ/Hydroxyglut_hydro"/>
</dbReference>
<gene>
    <name evidence="1" type="ORF">SDC9_57919</name>
</gene>
<dbReference type="Gene3D" id="3.40.50.10710">
    <property type="entry name" value="Metallo-hydrolase/oxidoreductase"/>
    <property type="match status" value="1"/>
</dbReference>
<evidence type="ECO:0008006" key="2">
    <source>
        <dbReference type="Google" id="ProtNLM"/>
    </source>
</evidence>
<evidence type="ECO:0000313" key="1">
    <source>
        <dbReference type="EMBL" id="MPM11573.1"/>
    </source>
</evidence>
<reference evidence="1" key="1">
    <citation type="submission" date="2019-08" db="EMBL/GenBank/DDBJ databases">
        <authorList>
            <person name="Kucharzyk K."/>
            <person name="Murdoch R.W."/>
            <person name="Higgins S."/>
            <person name="Loffler F."/>
        </authorList>
    </citation>
    <scope>NUCLEOTIDE SEQUENCE</scope>
</reference>
<comment type="caution">
    <text evidence="1">The sequence shown here is derived from an EMBL/GenBank/DDBJ whole genome shotgun (WGS) entry which is preliminary data.</text>
</comment>
<dbReference type="EMBL" id="VSSQ01001847">
    <property type="protein sequence ID" value="MPM11573.1"/>
    <property type="molecule type" value="Genomic_DNA"/>
</dbReference>
<proteinExistence type="predicted"/>
<accession>A0A644XBL9</accession>
<sequence length="373" mass="41982">MALMGAIAPQIPVYLHRSAQIIERALEATGQGVPSLLREYSDIEPFQPVMVGEIEVLPILCRDTGYCDFAFLITTPDGTIHWTGDLFLHGLQAKKSIEQMKLLKARSLDVLLCDATAFMDSSMEMVYGFTDVSLVKPDLSVPENMLSERQHIDEIRKIIAECRGLCVFNYYPREMDDADMLMQCANGVGRRCVFEPEAAYIVYRFFHIKPDVFLPDADGTPSTRNPEWLNELLEHCTVVTPRQIAEHPVGYLLQNSYKHLLELFSLPGKDGVYIHMGGAPAGEFDPAYQKMCGIVETAGFAFSATQENYLGHSYPGQVKYFVDFVDPKVLIPCHSKNPERLLPLNGKQLLPELGKTYLLDHHRFYPQEDGAEA</sequence>
<dbReference type="AlphaFoldDB" id="A0A644XBL9"/>
<name>A0A644XBL9_9ZZZZ</name>
<organism evidence="1">
    <name type="scientific">bioreactor metagenome</name>
    <dbReference type="NCBI Taxonomy" id="1076179"/>
    <lineage>
        <taxon>unclassified sequences</taxon>
        <taxon>metagenomes</taxon>
        <taxon>ecological metagenomes</taxon>
    </lineage>
</organism>